<dbReference type="EMBL" id="JAACYA010000002">
    <property type="protein sequence ID" value="MBK3332539.1"/>
    <property type="molecule type" value="Genomic_DNA"/>
</dbReference>
<keyword evidence="1" id="KW-0472">Membrane</keyword>
<evidence type="ECO:0000313" key="3">
    <source>
        <dbReference type="Proteomes" id="UP000772812"/>
    </source>
</evidence>
<evidence type="ECO:0000313" key="2">
    <source>
        <dbReference type="EMBL" id="MBK3332539.1"/>
    </source>
</evidence>
<protein>
    <submittedName>
        <fullName evidence="2">Tetratricopeptide repeat protein</fullName>
    </submittedName>
</protein>
<keyword evidence="3" id="KW-1185">Reference proteome</keyword>
<feature type="transmembrane region" description="Helical" evidence="1">
    <location>
        <begin position="37"/>
        <end position="58"/>
    </location>
</feature>
<dbReference type="InterPro" id="IPR011990">
    <property type="entry name" value="TPR-like_helical_dom_sf"/>
</dbReference>
<dbReference type="SMART" id="SM00028">
    <property type="entry name" value="TPR"/>
    <property type="match status" value="4"/>
</dbReference>
<dbReference type="SUPFAM" id="SSF48452">
    <property type="entry name" value="TPR-like"/>
    <property type="match status" value="1"/>
</dbReference>
<sequence length="304" mass="35686">MSKTGKFLKQHENTEVEKELADIHPFSQVKPRKRKKLFIGILVISFIIIYSIIGFLILSDFEKKENVVKDNKKVEKKEIPEPKQSFELNIDNIKNQLSQRIAEISIPELSYYKKTVSEKSRYNYYILKGKKAEIEGKYIDAISFYRKAWKISKKEPSLLYRLALLHFKIGYYKGAEKYAKQFLNINKKHLKGLLLLAKTYEKLGKTKKARIILEEAYFQYPENKDVLENLGRIYEKENALVIAKDIYKILADMGYIEGKLGLARVYEKLNEKKSALKIYRELFNDPNIPESLRSKIENKIISLE</sequence>
<reference evidence="2 3" key="1">
    <citation type="journal article" date="2021" name="Syst. Appl. Microbiol.">
        <title>Persephonella atlantica sp. nov.: How to adapt to physico-chemical gradients in high temperature hydrothermal habitats.</title>
        <authorList>
            <person name="Francois D.X."/>
            <person name="Godfroy A."/>
            <person name="Mathien C."/>
            <person name="Aube J."/>
            <person name="Cathalot C."/>
            <person name="Lesongeur F."/>
            <person name="L'Haridon S."/>
            <person name="Philippon X."/>
            <person name="Roussel E.G."/>
        </authorList>
    </citation>
    <scope>NUCLEOTIDE SEQUENCE [LARGE SCALE GENOMIC DNA]</scope>
    <source>
        <strain evidence="2 3">MO1340</strain>
    </source>
</reference>
<keyword evidence="1" id="KW-0812">Transmembrane</keyword>
<dbReference type="InterPro" id="IPR019734">
    <property type="entry name" value="TPR_rpt"/>
</dbReference>
<proteinExistence type="predicted"/>
<organism evidence="2 3">
    <name type="scientific">Persephonella atlantica</name>
    <dbReference type="NCBI Taxonomy" id="2699429"/>
    <lineage>
        <taxon>Bacteria</taxon>
        <taxon>Pseudomonadati</taxon>
        <taxon>Aquificota</taxon>
        <taxon>Aquificia</taxon>
        <taxon>Aquificales</taxon>
        <taxon>Hydrogenothermaceae</taxon>
        <taxon>Persephonella</taxon>
    </lineage>
</organism>
<dbReference type="Gene3D" id="1.25.40.10">
    <property type="entry name" value="Tetratricopeptide repeat domain"/>
    <property type="match status" value="1"/>
</dbReference>
<accession>A0ABS1GHX0</accession>
<keyword evidence="1" id="KW-1133">Transmembrane helix</keyword>
<dbReference type="Pfam" id="PF12895">
    <property type="entry name" value="ANAPC3"/>
    <property type="match status" value="1"/>
</dbReference>
<name>A0ABS1GHX0_9AQUI</name>
<dbReference type="Proteomes" id="UP000772812">
    <property type="component" value="Unassembled WGS sequence"/>
</dbReference>
<comment type="caution">
    <text evidence="2">The sequence shown here is derived from an EMBL/GenBank/DDBJ whole genome shotgun (WGS) entry which is preliminary data.</text>
</comment>
<dbReference type="RefSeq" id="WP_200673964.1">
    <property type="nucleotide sequence ID" value="NZ_JAACYA010000002.1"/>
</dbReference>
<gene>
    <name evidence="2" type="ORF">GWK41_05620</name>
</gene>
<evidence type="ECO:0000256" key="1">
    <source>
        <dbReference type="SAM" id="Phobius"/>
    </source>
</evidence>